<feature type="chain" id="PRO_5015139837" evidence="1">
    <location>
        <begin position="17"/>
        <end position="91"/>
    </location>
</feature>
<comment type="caution">
    <text evidence="2">The sequence shown here is derived from an EMBL/GenBank/DDBJ whole genome shotgun (WGS) entry which is preliminary data.</text>
</comment>
<dbReference type="GO" id="GO:0008168">
    <property type="term" value="F:methyltransferase activity"/>
    <property type="evidence" value="ECO:0007669"/>
    <property type="project" value="UniProtKB-KW"/>
</dbReference>
<feature type="signal peptide" evidence="1">
    <location>
        <begin position="1"/>
        <end position="16"/>
    </location>
</feature>
<keyword evidence="1" id="KW-0732">Signal</keyword>
<dbReference type="PANTHER" id="PTHR34132:SF2">
    <property type="entry name" value="EMB|CAB87627.1-RELATED"/>
    <property type="match status" value="1"/>
</dbReference>
<organism evidence="2 3">
    <name type="scientific">Parasponia andersonii</name>
    <name type="common">Sponia andersonii</name>
    <dbReference type="NCBI Taxonomy" id="3476"/>
    <lineage>
        <taxon>Eukaryota</taxon>
        <taxon>Viridiplantae</taxon>
        <taxon>Streptophyta</taxon>
        <taxon>Embryophyta</taxon>
        <taxon>Tracheophyta</taxon>
        <taxon>Spermatophyta</taxon>
        <taxon>Magnoliopsida</taxon>
        <taxon>eudicotyledons</taxon>
        <taxon>Gunneridae</taxon>
        <taxon>Pentapetalae</taxon>
        <taxon>rosids</taxon>
        <taxon>fabids</taxon>
        <taxon>Rosales</taxon>
        <taxon>Cannabaceae</taxon>
        <taxon>Parasponia</taxon>
    </lineage>
</organism>
<keyword evidence="3" id="KW-1185">Reference proteome</keyword>
<dbReference type="PANTHER" id="PTHR34132">
    <property type="entry name" value="EMB|CAB87627.1-RELATED"/>
    <property type="match status" value="1"/>
</dbReference>
<dbReference type="Proteomes" id="UP000237105">
    <property type="component" value="Unassembled WGS sequence"/>
</dbReference>
<keyword evidence="2" id="KW-0489">Methyltransferase</keyword>
<evidence type="ECO:0000313" key="3">
    <source>
        <dbReference type="Proteomes" id="UP000237105"/>
    </source>
</evidence>
<reference evidence="3" key="1">
    <citation type="submission" date="2016-06" db="EMBL/GenBank/DDBJ databases">
        <title>Parallel loss of symbiosis genes in relatives of nitrogen-fixing non-legume Parasponia.</title>
        <authorList>
            <person name="Van Velzen R."/>
            <person name="Holmer R."/>
            <person name="Bu F."/>
            <person name="Rutten L."/>
            <person name="Van Zeijl A."/>
            <person name="Liu W."/>
            <person name="Santuari L."/>
            <person name="Cao Q."/>
            <person name="Sharma T."/>
            <person name="Shen D."/>
            <person name="Roswanjaya Y."/>
            <person name="Wardhani T."/>
            <person name="Kalhor M.S."/>
            <person name="Jansen J."/>
            <person name="Van den Hoogen J."/>
            <person name="Gungor B."/>
            <person name="Hartog M."/>
            <person name="Hontelez J."/>
            <person name="Verver J."/>
            <person name="Yang W.-C."/>
            <person name="Schijlen E."/>
            <person name="Repin R."/>
            <person name="Schilthuizen M."/>
            <person name="Schranz E."/>
            <person name="Heidstra R."/>
            <person name="Miyata K."/>
            <person name="Fedorova E."/>
            <person name="Kohlen W."/>
            <person name="Bisseling T."/>
            <person name="Smit S."/>
            <person name="Geurts R."/>
        </authorList>
    </citation>
    <scope>NUCLEOTIDE SEQUENCE [LARGE SCALE GENOMIC DNA]</scope>
    <source>
        <strain evidence="3">cv. WU1-14</strain>
    </source>
</reference>
<accession>A0A2P5ALZ8</accession>
<evidence type="ECO:0000313" key="2">
    <source>
        <dbReference type="EMBL" id="PON37588.1"/>
    </source>
</evidence>
<gene>
    <name evidence="2" type="ORF">PanWU01x14_319090</name>
</gene>
<dbReference type="STRING" id="3476.A0A2P5ALZ8"/>
<name>A0A2P5ALZ8_PARAD</name>
<dbReference type="EMBL" id="JXTB01000524">
    <property type="protein sequence ID" value="PON37588.1"/>
    <property type="molecule type" value="Genomic_DNA"/>
</dbReference>
<keyword evidence="2" id="KW-0808">Transferase</keyword>
<sequence length="91" mass="10416">MCPLRFILVFFSAVLAGYFAWKTVGSSRGADLDYDDSIKEKISPKEEETGFKRIVQHSFWVFVDMASGRYLWRNLGDMKNKGEKVKSGSKL</sequence>
<evidence type="ECO:0000256" key="1">
    <source>
        <dbReference type="SAM" id="SignalP"/>
    </source>
</evidence>
<dbReference type="GO" id="GO:0032259">
    <property type="term" value="P:methylation"/>
    <property type="evidence" value="ECO:0007669"/>
    <property type="project" value="UniProtKB-KW"/>
</dbReference>
<dbReference type="AlphaFoldDB" id="A0A2P5ALZ8"/>
<proteinExistence type="predicted"/>
<dbReference type="OrthoDB" id="1930127at2759"/>
<protein>
    <submittedName>
        <fullName evidence="2">Methyltransferase-related protein</fullName>
    </submittedName>
</protein>